<reference evidence="1" key="2">
    <citation type="journal article" date="2007" name="Science">
        <title>Draft genome sequence of the sexually transmitted pathogen Trichomonas vaginalis.</title>
        <authorList>
            <person name="Carlton J.M."/>
            <person name="Hirt R.P."/>
            <person name="Silva J.C."/>
            <person name="Delcher A.L."/>
            <person name="Schatz M."/>
            <person name="Zhao Q."/>
            <person name="Wortman J.R."/>
            <person name="Bidwell S.L."/>
            <person name="Alsmark U.C.M."/>
            <person name="Besteiro S."/>
            <person name="Sicheritz-Ponten T."/>
            <person name="Noel C.J."/>
            <person name="Dacks J.B."/>
            <person name="Foster P.G."/>
            <person name="Simillion C."/>
            <person name="Van de Peer Y."/>
            <person name="Miranda-Saavedra D."/>
            <person name="Barton G.J."/>
            <person name="Westrop G.D."/>
            <person name="Mueller S."/>
            <person name="Dessi D."/>
            <person name="Fiori P.L."/>
            <person name="Ren Q."/>
            <person name="Paulsen I."/>
            <person name="Zhang H."/>
            <person name="Bastida-Corcuera F.D."/>
            <person name="Simoes-Barbosa A."/>
            <person name="Brown M.T."/>
            <person name="Hayes R.D."/>
            <person name="Mukherjee M."/>
            <person name="Okumura C.Y."/>
            <person name="Schneider R."/>
            <person name="Smith A.J."/>
            <person name="Vanacova S."/>
            <person name="Villalvazo M."/>
            <person name="Haas B.J."/>
            <person name="Pertea M."/>
            <person name="Feldblyum T.V."/>
            <person name="Utterback T.R."/>
            <person name="Shu C.L."/>
            <person name="Osoegawa K."/>
            <person name="de Jong P.J."/>
            <person name="Hrdy I."/>
            <person name="Horvathova L."/>
            <person name="Zubacova Z."/>
            <person name="Dolezal P."/>
            <person name="Malik S.B."/>
            <person name="Logsdon J.M. Jr."/>
            <person name="Henze K."/>
            <person name="Gupta A."/>
            <person name="Wang C.C."/>
            <person name="Dunne R.L."/>
            <person name="Upcroft J.A."/>
            <person name="Upcroft P."/>
            <person name="White O."/>
            <person name="Salzberg S.L."/>
            <person name="Tang P."/>
            <person name="Chiu C.-H."/>
            <person name="Lee Y.-S."/>
            <person name="Embley T.M."/>
            <person name="Coombs G.H."/>
            <person name="Mottram J.C."/>
            <person name="Tachezy J."/>
            <person name="Fraser-Liggett C.M."/>
            <person name="Johnson P.J."/>
        </authorList>
    </citation>
    <scope>NUCLEOTIDE SEQUENCE [LARGE SCALE GENOMIC DNA]</scope>
    <source>
        <strain evidence="1">G3</strain>
    </source>
</reference>
<proteinExistence type="predicted"/>
<dbReference type="EMBL" id="DS113454">
    <property type="protein sequence ID" value="EAY05241.1"/>
    <property type="molecule type" value="Genomic_DNA"/>
</dbReference>
<dbReference type="KEGG" id="tva:4763107"/>
<dbReference type="RefSeq" id="XP_001317464.1">
    <property type="nucleotide sequence ID" value="XM_001317429.1"/>
</dbReference>
<dbReference type="VEuPathDB" id="TrichDB:TVAGG3_0072260"/>
<evidence type="ECO:0000313" key="1">
    <source>
        <dbReference type="EMBL" id="EAY05241.1"/>
    </source>
</evidence>
<gene>
    <name evidence="1" type="ORF">TVAG_474200</name>
</gene>
<organism evidence="1 2">
    <name type="scientific">Trichomonas vaginalis (strain ATCC PRA-98 / G3)</name>
    <dbReference type="NCBI Taxonomy" id="412133"/>
    <lineage>
        <taxon>Eukaryota</taxon>
        <taxon>Metamonada</taxon>
        <taxon>Parabasalia</taxon>
        <taxon>Trichomonadida</taxon>
        <taxon>Trichomonadidae</taxon>
        <taxon>Trichomonas</taxon>
    </lineage>
</organism>
<dbReference type="InParanoid" id="A2EQ66"/>
<sequence length="551" mass="64415">MDTNRLSNQWAINIRQSLNEEQIVQILTKAKIDSIVKFFSFYNSNSPKKESLELINTISTTATVPLYRHIRSNIKGLLVKGISDLMKMPDKYMDKVIHYFEENQEDMLIFSHLSFPQIFYSFLTKELLEAAYLFIMEVYKHDNKTLFQHILIGFIDSFPDFIQNILTIYKKYILEKHSPINAFIRAISESYYFLTNFHDKIFHQCFNEFPEILLTVLFKMYFPLYFPTERSNSFNNPLLLKSNQQLLKVFEYIVSHPKSPITLTIISAMKSENFDSRRQILLNDDLGQSIVYAVISPKEAYIFANIFKQCDVIKFPTSRNQQIVPKELLNNLTCCFVNYSINSVYDNPTPKSPSQPSENKNNYSEEEMQSFRCALSKLKHVATKNRTTIQYLVNNPQKGEVLKQINSILSTPGLTDYLKEYFAQVEAEQNKVLRNSIIWHSNFQKFISNFESFNFDIIMNLGDHIYKVIESDHLVSTNKEQILVPLLTNKKFLEKYHKNVCQNEPENKQTTIIKETNNMKELSLDVSIQLSIIPNSDSNIMFLMLTSFVTF</sequence>
<name>A2EQ66_TRIV3</name>
<keyword evidence="2" id="KW-1185">Reference proteome</keyword>
<accession>A2EQ66</accession>
<reference evidence="1" key="1">
    <citation type="submission" date="2006-10" db="EMBL/GenBank/DDBJ databases">
        <authorList>
            <person name="Amadeo P."/>
            <person name="Zhao Q."/>
            <person name="Wortman J."/>
            <person name="Fraser-Liggett C."/>
            <person name="Carlton J."/>
        </authorList>
    </citation>
    <scope>NUCLEOTIDE SEQUENCE</scope>
    <source>
        <strain evidence="1">G3</strain>
    </source>
</reference>
<evidence type="ECO:0000313" key="2">
    <source>
        <dbReference type="Proteomes" id="UP000001542"/>
    </source>
</evidence>
<dbReference type="Proteomes" id="UP000001542">
    <property type="component" value="Unassembled WGS sequence"/>
</dbReference>
<protein>
    <submittedName>
        <fullName evidence="1">Uncharacterized protein</fullName>
    </submittedName>
</protein>
<dbReference type="VEuPathDB" id="TrichDB:TVAG_474200"/>
<dbReference type="AlphaFoldDB" id="A2EQ66"/>